<keyword evidence="12" id="KW-1185">Reference proteome</keyword>
<comment type="function">
    <text evidence="6">This promotes the activity of RNA polymerase II.</text>
</comment>
<evidence type="ECO:0000256" key="8">
    <source>
        <dbReference type="SAM" id="MobiDB-lite"/>
    </source>
</evidence>
<dbReference type="EC" id="3.1.3.16" evidence="6"/>
<keyword evidence="2 6" id="KW-0378">Hydrolase</keyword>
<evidence type="ECO:0000256" key="4">
    <source>
        <dbReference type="ARBA" id="ARBA00047761"/>
    </source>
</evidence>
<evidence type="ECO:0000256" key="6">
    <source>
        <dbReference type="RuleBase" id="RU366066"/>
    </source>
</evidence>
<feature type="domain" description="BRCT" evidence="9">
    <location>
        <begin position="388"/>
        <end position="480"/>
    </location>
</feature>
<evidence type="ECO:0000259" key="10">
    <source>
        <dbReference type="PROSITE" id="PS50969"/>
    </source>
</evidence>
<dbReference type="CDD" id="cd17729">
    <property type="entry name" value="BRCT_CTDP1"/>
    <property type="match status" value="1"/>
</dbReference>
<dbReference type="PANTHER" id="PTHR23081:SF36">
    <property type="entry name" value="RNA POLYMERASE II SUBUNIT A C-TERMINAL DOMAIN PHOSPHATASE"/>
    <property type="match status" value="1"/>
</dbReference>
<dbReference type="NCBIfam" id="TIGR02250">
    <property type="entry name" value="FCP1_euk"/>
    <property type="match status" value="1"/>
</dbReference>
<accession>A0ABR2F3C2</accession>
<keyword evidence="7" id="KW-0175">Coiled coil</keyword>
<dbReference type="SMART" id="SM00577">
    <property type="entry name" value="CPDc"/>
    <property type="match status" value="1"/>
</dbReference>
<dbReference type="SUPFAM" id="SSF52113">
    <property type="entry name" value="BRCT domain"/>
    <property type="match status" value="1"/>
</dbReference>
<dbReference type="InterPro" id="IPR011947">
    <property type="entry name" value="FCP1_euk"/>
</dbReference>
<feature type="region of interest" description="Disordered" evidence="8">
    <location>
        <begin position="63"/>
        <end position="113"/>
    </location>
</feature>
<comment type="catalytic activity">
    <reaction evidence="5 6">
        <text>O-phospho-L-threonyl-[protein] + H2O = L-threonyl-[protein] + phosphate</text>
        <dbReference type="Rhea" id="RHEA:47004"/>
        <dbReference type="Rhea" id="RHEA-COMP:11060"/>
        <dbReference type="Rhea" id="RHEA-COMP:11605"/>
        <dbReference type="ChEBI" id="CHEBI:15377"/>
        <dbReference type="ChEBI" id="CHEBI:30013"/>
        <dbReference type="ChEBI" id="CHEBI:43474"/>
        <dbReference type="ChEBI" id="CHEBI:61977"/>
        <dbReference type="EC" id="3.1.3.16"/>
    </reaction>
</comment>
<dbReference type="Proteomes" id="UP001472677">
    <property type="component" value="Unassembled WGS sequence"/>
</dbReference>
<comment type="catalytic activity">
    <reaction evidence="4 6">
        <text>O-phospho-L-seryl-[protein] + H2O = L-seryl-[protein] + phosphate</text>
        <dbReference type="Rhea" id="RHEA:20629"/>
        <dbReference type="Rhea" id="RHEA-COMP:9863"/>
        <dbReference type="Rhea" id="RHEA-COMP:11604"/>
        <dbReference type="ChEBI" id="CHEBI:15377"/>
        <dbReference type="ChEBI" id="CHEBI:29999"/>
        <dbReference type="ChEBI" id="CHEBI:43474"/>
        <dbReference type="ChEBI" id="CHEBI:83421"/>
        <dbReference type="EC" id="3.1.3.16"/>
    </reaction>
</comment>
<feature type="compositionally biased region" description="Acidic residues" evidence="8">
    <location>
        <begin position="75"/>
        <end position="85"/>
    </location>
</feature>
<reference evidence="11 12" key="1">
    <citation type="journal article" date="2024" name="G3 (Bethesda)">
        <title>Genome assembly of Hibiscus sabdariffa L. provides insights into metabolisms of medicinal natural products.</title>
        <authorList>
            <person name="Kim T."/>
        </authorList>
    </citation>
    <scope>NUCLEOTIDE SEQUENCE [LARGE SCALE GENOMIC DNA]</scope>
    <source>
        <strain evidence="11">TK-2024</strain>
        <tissue evidence="11">Old leaves</tissue>
    </source>
</reference>
<comment type="caution">
    <text evidence="11">The sequence shown here is derived from an EMBL/GenBank/DDBJ whole genome shotgun (WGS) entry which is preliminary data.</text>
</comment>
<sequence>MTFRLKRKVLVRRRSGDRDRSSDDIPMSFATDSPVHSSSSDDFAALIDAELEDFAALIDAELEAGSSGSSPDERCNEEEEADDDFNDHRNKRRKTEKLEDQVEPQGSTSQGLIEEKLEVSLKDICTHPGSFRQMCITCGQRVDEESGVTFGYIHKGLRLGNDEIVRLRSTDMKNLLRHKKLYLVLDLDHTLLNSTQLNHLTSEEEYLKAQSDSLQGGLFTLEFMHMMTKLRPFIGTFLKEASKMFEMYIYTMGDRSYALEMAKLLDPKKEYFSGRVISRDDGTHRDQKALDVILGQESAVLIVDDTEKVWTKHKDNMILMERYHFFASSCQQFGFNCKSLSQLKTDESAPYGALASVLKVLQQIHHIFFNELDSDLASRDVRQVLKTVRKEVLKDCKLVFSRVFPTKFQAENHLLWKTAEQLGATCSTETSSSVTHVVSMDAGTEKSRWAVKENKFLVHPRWIEAANFLWQKQPEENFPLNQRRKMAATSDLYMDSILSGFDQIYEDFKRRIEEIQLLKSNWNAEIKRGEALEITCDSLKQGRKGKGEDENKKERKRLDGGTIEFPITVDNARLTKLYTESLNNFAEQLENHAECQRLKEGLQRMNDEYLSKEEDHRKAMELIKKDHAKEVADLEAKVRGLLLEKATNEAAINQLRKDLAAHKGHAQVLSKKLDQLQSDEESKYLLEIWDLKDCLMVEQEEKNEMIKKLQEAEKELLISRTKLGEQQQDSASSRQVETLKLKIMKLRKENEILKRKLSSMEAC</sequence>
<dbReference type="Pfam" id="PF12738">
    <property type="entry name" value="PTCB-BRCT"/>
    <property type="match status" value="1"/>
</dbReference>
<feature type="region of interest" description="Disordered" evidence="8">
    <location>
        <begin position="11"/>
        <end position="40"/>
    </location>
</feature>
<dbReference type="SUPFAM" id="SSF56784">
    <property type="entry name" value="HAD-like"/>
    <property type="match status" value="1"/>
</dbReference>
<evidence type="ECO:0000256" key="2">
    <source>
        <dbReference type="ARBA" id="ARBA00022801"/>
    </source>
</evidence>
<evidence type="ECO:0000313" key="11">
    <source>
        <dbReference type="EMBL" id="KAK8571520.1"/>
    </source>
</evidence>
<dbReference type="InterPro" id="IPR023214">
    <property type="entry name" value="HAD_sf"/>
</dbReference>
<evidence type="ECO:0000259" key="9">
    <source>
        <dbReference type="PROSITE" id="PS50172"/>
    </source>
</evidence>
<dbReference type="Pfam" id="PF03031">
    <property type="entry name" value="NIF"/>
    <property type="match status" value="1"/>
</dbReference>
<dbReference type="InterPro" id="IPR036420">
    <property type="entry name" value="BRCT_dom_sf"/>
</dbReference>
<gene>
    <name evidence="11" type="ORF">V6N12_027606</name>
</gene>
<keyword evidence="3 6" id="KW-0539">Nucleus</keyword>
<evidence type="ECO:0000313" key="12">
    <source>
        <dbReference type="Proteomes" id="UP001472677"/>
    </source>
</evidence>
<dbReference type="PROSITE" id="PS50172">
    <property type="entry name" value="BRCT"/>
    <property type="match status" value="1"/>
</dbReference>
<dbReference type="Gene3D" id="3.40.50.10190">
    <property type="entry name" value="BRCT domain"/>
    <property type="match status" value="1"/>
</dbReference>
<proteinExistence type="predicted"/>
<evidence type="ECO:0000256" key="3">
    <source>
        <dbReference type="ARBA" id="ARBA00023242"/>
    </source>
</evidence>
<feature type="coiled-coil region" evidence="7">
    <location>
        <begin position="692"/>
        <end position="763"/>
    </location>
</feature>
<dbReference type="EMBL" id="JBBPBM010000008">
    <property type="protein sequence ID" value="KAK8571520.1"/>
    <property type="molecule type" value="Genomic_DNA"/>
</dbReference>
<feature type="coiled-coil region" evidence="7">
    <location>
        <begin position="595"/>
        <end position="644"/>
    </location>
</feature>
<evidence type="ECO:0000256" key="7">
    <source>
        <dbReference type="SAM" id="Coils"/>
    </source>
</evidence>
<dbReference type="CDD" id="cd07521">
    <property type="entry name" value="HAD_FCP1-like"/>
    <property type="match status" value="1"/>
</dbReference>
<dbReference type="InterPro" id="IPR036412">
    <property type="entry name" value="HAD-like_sf"/>
</dbReference>
<evidence type="ECO:0000256" key="5">
    <source>
        <dbReference type="ARBA" id="ARBA00048336"/>
    </source>
</evidence>
<feature type="compositionally biased region" description="Polar residues" evidence="8">
    <location>
        <begin position="30"/>
        <end position="40"/>
    </location>
</feature>
<organism evidence="11 12">
    <name type="scientific">Hibiscus sabdariffa</name>
    <name type="common">roselle</name>
    <dbReference type="NCBI Taxonomy" id="183260"/>
    <lineage>
        <taxon>Eukaryota</taxon>
        <taxon>Viridiplantae</taxon>
        <taxon>Streptophyta</taxon>
        <taxon>Embryophyta</taxon>
        <taxon>Tracheophyta</taxon>
        <taxon>Spermatophyta</taxon>
        <taxon>Magnoliopsida</taxon>
        <taxon>eudicotyledons</taxon>
        <taxon>Gunneridae</taxon>
        <taxon>Pentapetalae</taxon>
        <taxon>rosids</taxon>
        <taxon>malvids</taxon>
        <taxon>Malvales</taxon>
        <taxon>Malvaceae</taxon>
        <taxon>Malvoideae</taxon>
        <taxon>Hibiscus</taxon>
    </lineage>
</organism>
<dbReference type="PANTHER" id="PTHR23081">
    <property type="entry name" value="RNA POLYMERASE II CTD PHOSPHATASE"/>
    <property type="match status" value="1"/>
</dbReference>
<dbReference type="InterPro" id="IPR001357">
    <property type="entry name" value="BRCT_dom"/>
</dbReference>
<dbReference type="InterPro" id="IPR004274">
    <property type="entry name" value="FCP1_dom"/>
</dbReference>
<dbReference type="InterPro" id="IPR039189">
    <property type="entry name" value="Fcp1"/>
</dbReference>
<protein>
    <recommendedName>
        <fullName evidence="6">RNA polymerase II C-terminal domain phosphatase-like</fullName>
        <ecNumber evidence="6">3.1.3.16</ecNumber>
    </recommendedName>
</protein>
<dbReference type="PROSITE" id="PS50969">
    <property type="entry name" value="FCP1"/>
    <property type="match status" value="1"/>
</dbReference>
<name>A0ABR2F3C2_9ROSI</name>
<dbReference type="Gene3D" id="3.40.50.1000">
    <property type="entry name" value="HAD superfamily/HAD-like"/>
    <property type="match status" value="1"/>
</dbReference>
<comment type="subcellular location">
    <subcellularLocation>
        <location evidence="1 6">Nucleus</location>
    </subcellularLocation>
</comment>
<feature type="domain" description="FCP1 homology" evidence="10">
    <location>
        <begin position="176"/>
        <end position="343"/>
    </location>
</feature>
<evidence type="ECO:0000256" key="1">
    <source>
        <dbReference type="ARBA" id="ARBA00004123"/>
    </source>
</evidence>
<feature type="compositionally biased region" description="Basic and acidic residues" evidence="8">
    <location>
        <begin position="14"/>
        <end position="23"/>
    </location>
</feature>